<reference evidence="2 3" key="1">
    <citation type="journal article" date="2006" name="Science">
        <title>The genome of black cottonwood, Populus trichocarpa (Torr. &amp; Gray).</title>
        <authorList>
            <person name="Tuskan G.A."/>
            <person name="Difazio S."/>
            <person name="Jansson S."/>
            <person name="Bohlmann J."/>
            <person name="Grigoriev I."/>
            <person name="Hellsten U."/>
            <person name="Putnam N."/>
            <person name="Ralph S."/>
            <person name="Rombauts S."/>
            <person name="Salamov A."/>
            <person name="Schein J."/>
            <person name="Sterck L."/>
            <person name="Aerts A."/>
            <person name="Bhalerao R.R."/>
            <person name="Bhalerao R.P."/>
            <person name="Blaudez D."/>
            <person name="Boerjan W."/>
            <person name="Brun A."/>
            <person name="Brunner A."/>
            <person name="Busov V."/>
            <person name="Campbell M."/>
            <person name="Carlson J."/>
            <person name="Chalot M."/>
            <person name="Chapman J."/>
            <person name="Chen G.L."/>
            <person name="Cooper D."/>
            <person name="Coutinho P.M."/>
            <person name="Couturier J."/>
            <person name="Covert S."/>
            <person name="Cronk Q."/>
            <person name="Cunningham R."/>
            <person name="Davis J."/>
            <person name="Degroeve S."/>
            <person name="Dejardin A."/>
            <person name="Depamphilis C."/>
            <person name="Detter J."/>
            <person name="Dirks B."/>
            <person name="Dubchak I."/>
            <person name="Duplessis S."/>
            <person name="Ehlting J."/>
            <person name="Ellis B."/>
            <person name="Gendler K."/>
            <person name="Goodstein D."/>
            <person name="Gribskov M."/>
            <person name="Grimwood J."/>
            <person name="Groover A."/>
            <person name="Gunter L."/>
            <person name="Hamberger B."/>
            <person name="Heinze B."/>
            <person name="Helariutta Y."/>
            <person name="Henrissat B."/>
            <person name="Holligan D."/>
            <person name="Holt R."/>
            <person name="Huang W."/>
            <person name="Islam-Faridi N."/>
            <person name="Jones S."/>
            <person name="Jones-Rhoades M."/>
            <person name="Jorgensen R."/>
            <person name="Joshi C."/>
            <person name="Kangasjarvi J."/>
            <person name="Karlsson J."/>
            <person name="Kelleher C."/>
            <person name="Kirkpatrick R."/>
            <person name="Kirst M."/>
            <person name="Kohler A."/>
            <person name="Kalluri U."/>
            <person name="Larimer F."/>
            <person name="Leebens-Mack J."/>
            <person name="Leple J.C."/>
            <person name="Locascio P."/>
            <person name="Lou Y."/>
            <person name="Lucas S."/>
            <person name="Martin F."/>
            <person name="Montanini B."/>
            <person name="Napoli C."/>
            <person name="Nelson D.R."/>
            <person name="Nelson C."/>
            <person name="Nieminen K."/>
            <person name="Nilsson O."/>
            <person name="Pereda V."/>
            <person name="Peter G."/>
            <person name="Philippe R."/>
            <person name="Pilate G."/>
            <person name="Poliakov A."/>
            <person name="Razumovskaya J."/>
            <person name="Richardson P."/>
            <person name="Rinaldi C."/>
            <person name="Ritland K."/>
            <person name="Rouze P."/>
            <person name="Ryaboy D."/>
            <person name="Schmutz J."/>
            <person name="Schrader J."/>
            <person name="Segerman B."/>
            <person name="Shin H."/>
            <person name="Siddiqui A."/>
            <person name="Sterky F."/>
            <person name="Terry A."/>
            <person name="Tsai C.J."/>
            <person name="Uberbacher E."/>
            <person name="Unneberg P."/>
            <person name="Vahala J."/>
            <person name="Wall K."/>
            <person name="Wessler S."/>
            <person name="Yang G."/>
            <person name="Yin T."/>
            <person name="Douglas C."/>
            <person name="Marra M."/>
            <person name="Sandberg G."/>
            <person name="Van de Peer Y."/>
            <person name="Rokhsar D."/>
        </authorList>
    </citation>
    <scope>NUCLEOTIDE SEQUENCE [LARGE SCALE GENOMIC DNA]</scope>
    <source>
        <strain evidence="3">cv. Nisqually</strain>
    </source>
</reference>
<gene>
    <name evidence="2" type="ORF">POPTR_008G150750</name>
</gene>
<keyword evidence="1" id="KW-0812">Transmembrane</keyword>
<name>A0A3N7H0M3_POPTR</name>
<keyword evidence="1" id="KW-0472">Membrane</keyword>
<protein>
    <submittedName>
        <fullName evidence="2">Uncharacterized protein</fullName>
    </submittedName>
</protein>
<keyword evidence="1" id="KW-1133">Transmembrane helix</keyword>
<organism evidence="2 3">
    <name type="scientific">Populus trichocarpa</name>
    <name type="common">Western balsam poplar</name>
    <name type="synonym">Populus balsamifera subsp. trichocarpa</name>
    <dbReference type="NCBI Taxonomy" id="3694"/>
    <lineage>
        <taxon>Eukaryota</taxon>
        <taxon>Viridiplantae</taxon>
        <taxon>Streptophyta</taxon>
        <taxon>Embryophyta</taxon>
        <taxon>Tracheophyta</taxon>
        <taxon>Spermatophyta</taxon>
        <taxon>Magnoliopsida</taxon>
        <taxon>eudicotyledons</taxon>
        <taxon>Gunneridae</taxon>
        <taxon>Pentapetalae</taxon>
        <taxon>rosids</taxon>
        <taxon>fabids</taxon>
        <taxon>Malpighiales</taxon>
        <taxon>Salicaceae</taxon>
        <taxon>Saliceae</taxon>
        <taxon>Populus</taxon>
    </lineage>
</organism>
<evidence type="ECO:0000256" key="1">
    <source>
        <dbReference type="SAM" id="Phobius"/>
    </source>
</evidence>
<evidence type="ECO:0000313" key="2">
    <source>
        <dbReference type="EMBL" id="RQO94704.1"/>
    </source>
</evidence>
<keyword evidence="3" id="KW-1185">Reference proteome</keyword>
<dbReference type="AlphaFoldDB" id="A0A3N7H0M3"/>
<sequence>MPPSYFLLSFLIMLQEFIAVLYNLSECFEITIQMEFVFWANWDTKSPAIAGLLVMVSSTLLAHRGGEGHGDELRSW</sequence>
<dbReference type="InParanoid" id="A0A3N7H0M3"/>
<accession>A0A3N7H0M3</accession>
<feature type="transmembrane region" description="Helical" evidence="1">
    <location>
        <begin position="6"/>
        <end position="24"/>
    </location>
</feature>
<evidence type="ECO:0000313" key="3">
    <source>
        <dbReference type="Proteomes" id="UP000006729"/>
    </source>
</evidence>
<dbReference type="Proteomes" id="UP000006729">
    <property type="component" value="Chromosome 8"/>
</dbReference>
<proteinExistence type="predicted"/>
<dbReference type="EMBL" id="CM009297">
    <property type="protein sequence ID" value="RQO94704.1"/>
    <property type="molecule type" value="Genomic_DNA"/>
</dbReference>